<comment type="similarity">
    <text evidence="1">Belongs to the class A bacterial acid phosphatase family.</text>
</comment>
<organism evidence="4 5">
    <name type="scientific">Brevundimonas nasdae</name>
    <dbReference type="NCBI Taxonomy" id="172043"/>
    <lineage>
        <taxon>Bacteria</taxon>
        <taxon>Pseudomonadati</taxon>
        <taxon>Pseudomonadota</taxon>
        <taxon>Alphaproteobacteria</taxon>
        <taxon>Caulobacterales</taxon>
        <taxon>Caulobacteraceae</taxon>
        <taxon>Brevundimonas</taxon>
    </lineage>
</organism>
<proteinExistence type="inferred from homology"/>
<dbReference type="InterPro" id="IPR001011">
    <property type="entry name" value="Acid_Pase_classA_bac"/>
</dbReference>
<accession>A0ABX8THK1</accession>
<evidence type="ECO:0000313" key="5">
    <source>
        <dbReference type="Proteomes" id="UP000824334"/>
    </source>
</evidence>
<dbReference type="EMBL" id="CP080034">
    <property type="protein sequence ID" value="QYC10711.1"/>
    <property type="molecule type" value="Genomic_DNA"/>
</dbReference>
<dbReference type="PIRSF" id="PIRSF000897">
    <property type="entry name" value="Acid_Ptase_ClsA"/>
    <property type="match status" value="1"/>
</dbReference>
<protein>
    <recommendedName>
        <fullName evidence="1">Acid phosphatase</fullName>
        <ecNumber evidence="1">3.1.3.2</ecNumber>
    </recommendedName>
</protein>
<dbReference type="EC" id="3.1.3.2" evidence="1"/>
<comment type="catalytic activity">
    <reaction evidence="1">
        <text>a phosphate monoester + H2O = an alcohol + phosphate</text>
        <dbReference type="Rhea" id="RHEA:15017"/>
        <dbReference type="ChEBI" id="CHEBI:15377"/>
        <dbReference type="ChEBI" id="CHEBI:30879"/>
        <dbReference type="ChEBI" id="CHEBI:43474"/>
        <dbReference type="ChEBI" id="CHEBI:67140"/>
        <dbReference type="EC" id="3.1.3.2"/>
    </reaction>
</comment>
<dbReference type="Proteomes" id="UP000824334">
    <property type="component" value="Chromosome"/>
</dbReference>
<dbReference type="InterPro" id="IPR000326">
    <property type="entry name" value="PAP2/HPO"/>
</dbReference>
<feature type="domain" description="Phosphatidic acid phosphatase type 2/haloperoxidase" evidence="3">
    <location>
        <begin position="118"/>
        <end position="231"/>
    </location>
</feature>
<gene>
    <name evidence="4" type="ORF">KWG56_01445</name>
</gene>
<evidence type="ECO:0000256" key="2">
    <source>
        <dbReference type="SAM" id="SignalP"/>
    </source>
</evidence>
<evidence type="ECO:0000259" key="3">
    <source>
        <dbReference type="SMART" id="SM00014"/>
    </source>
</evidence>
<evidence type="ECO:0000256" key="1">
    <source>
        <dbReference type="PIRNR" id="PIRNR000897"/>
    </source>
</evidence>
<reference evidence="4 5" key="1">
    <citation type="submission" date="2021-07" db="EMBL/GenBank/DDBJ databases">
        <title>Isolation and characterization of bacteria from a gold mining with a capacity of golden bioaccumulation.</title>
        <authorList>
            <person name="Yang X.J."/>
        </authorList>
    </citation>
    <scope>NUCLEOTIDE SEQUENCE [LARGE SCALE GENOMIC DNA]</scope>
    <source>
        <strain evidence="4 5">Au29</strain>
    </source>
</reference>
<dbReference type="PROSITE" id="PS51257">
    <property type="entry name" value="PROKAR_LIPOPROTEIN"/>
    <property type="match status" value="1"/>
</dbReference>
<feature type="signal peptide" evidence="2">
    <location>
        <begin position="1"/>
        <end position="23"/>
    </location>
</feature>
<name>A0ABX8THK1_9CAUL</name>
<dbReference type="CDD" id="cd03397">
    <property type="entry name" value="PAP2_acid_phosphatase"/>
    <property type="match status" value="1"/>
</dbReference>
<dbReference type="SMART" id="SM00014">
    <property type="entry name" value="acidPPc"/>
    <property type="match status" value="1"/>
</dbReference>
<feature type="chain" id="PRO_5046956476" description="Acid phosphatase" evidence="2">
    <location>
        <begin position="24"/>
        <end position="257"/>
    </location>
</feature>
<evidence type="ECO:0000313" key="4">
    <source>
        <dbReference type="EMBL" id="QYC10711.1"/>
    </source>
</evidence>
<keyword evidence="2" id="KW-0732">Signal</keyword>
<keyword evidence="5" id="KW-1185">Reference proteome</keyword>
<dbReference type="Pfam" id="PF01569">
    <property type="entry name" value="PAP2"/>
    <property type="match status" value="1"/>
</dbReference>
<sequence length="257" mass="27316">MHIKTVCAVAVLLTAAGCASAPAGTTSVPTLWEGFRDHPHGYLAKDDAPDASAFLPPPPEAGSLRQQDDVAIYHATRALEGSDRWRQAAADNEIETPSAPRIFSAALGLDFDPVRMPTLALLLGRMLGDLETIQTPAKQGYFRPRPFVAEPMKTCIAPEPWLGRSGSYPSGHSALGWAWALVLAELAPDRADAILTRGLAYGESRVICGVHYASDVEAGRLVGAAIVARLQADPAFKRDLEVARAELDAARAASPAE</sequence>
<dbReference type="GeneID" id="94373910"/>
<keyword evidence="1" id="KW-0378">Hydrolase</keyword>
<dbReference type="RefSeq" id="WP_219353451.1">
    <property type="nucleotide sequence ID" value="NZ_CP080034.1"/>
</dbReference>